<protein>
    <recommendedName>
        <fullName evidence="4">DUF4352 domain-containing protein</fullName>
    </recommendedName>
</protein>
<dbReference type="InterPro" id="IPR029050">
    <property type="entry name" value="Immunoprotect_excell_Ig-like"/>
</dbReference>
<evidence type="ECO:0000313" key="5">
    <source>
        <dbReference type="EMBL" id="GGA14913.1"/>
    </source>
</evidence>
<sequence length="289" mass="31935">MRCPKCKNEVNDGVKYCNDCGYAFGVNKLRDNQMSNLASQKALRVLGWIFVPFVMVFVSWKSLRNVGRFYGVIWAVLSVLYVIGNLNTAPSDKQLRSPVSAMEQKTPAISDVEVKAQKEAEYKAKKDEDSKAKEEADAKSKTASLEKAPHIGEATEVGKLNVAVWKGALTAPSVGDGILKYDAKGMYWLIRVGVSNKDKESRTIDSNMFKLVGPDGTTYDPDTTAGRYANDKTHFFLEKINPGIDIEGFVVFDMPASLGIEKTDQFILRVDSGIGFKGGSHVDFVLKKR</sequence>
<feature type="transmembrane region" description="Helical" evidence="3">
    <location>
        <begin position="66"/>
        <end position="86"/>
    </location>
</feature>
<dbReference type="RefSeq" id="WP_189020542.1">
    <property type="nucleotide sequence ID" value="NZ_BMHE01000078.1"/>
</dbReference>
<dbReference type="Proteomes" id="UP000615455">
    <property type="component" value="Unassembled WGS sequence"/>
</dbReference>
<keyword evidence="3" id="KW-0812">Transmembrane</keyword>
<feature type="transmembrane region" description="Helical" evidence="3">
    <location>
        <begin position="42"/>
        <end position="60"/>
    </location>
</feature>
<organism evidence="5 6">
    <name type="scientific">Paenibacillus marchantiophytorum</name>
    <dbReference type="NCBI Taxonomy" id="1619310"/>
    <lineage>
        <taxon>Bacteria</taxon>
        <taxon>Bacillati</taxon>
        <taxon>Bacillota</taxon>
        <taxon>Bacilli</taxon>
        <taxon>Bacillales</taxon>
        <taxon>Paenibacillaceae</taxon>
        <taxon>Paenibacillus</taxon>
    </lineage>
</organism>
<evidence type="ECO:0000259" key="4">
    <source>
        <dbReference type="Pfam" id="PF11611"/>
    </source>
</evidence>
<keyword evidence="6" id="KW-1185">Reference proteome</keyword>
<feature type="compositionally biased region" description="Basic and acidic residues" evidence="2">
    <location>
        <begin position="123"/>
        <end position="140"/>
    </location>
</feature>
<accession>A0ABQ1FI80</accession>
<evidence type="ECO:0000256" key="2">
    <source>
        <dbReference type="SAM" id="MobiDB-lite"/>
    </source>
</evidence>
<reference evidence="6" key="1">
    <citation type="journal article" date="2019" name="Int. J. Syst. Evol. Microbiol.">
        <title>The Global Catalogue of Microorganisms (GCM) 10K type strain sequencing project: providing services to taxonomists for standard genome sequencing and annotation.</title>
        <authorList>
            <consortium name="The Broad Institute Genomics Platform"/>
            <consortium name="The Broad Institute Genome Sequencing Center for Infectious Disease"/>
            <person name="Wu L."/>
            <person name="Ma J."/>
        </authorList>
    </citation>
    <scope>NUCLEOTIDE SEQUENCE [LARGE SCALE GENOMIC DNA]</scope>
    <source>
        <strain evidence="6">CGMCC 1.15043</strain>
    </source>
</reference>
<dbReference type="EMBL" id="BMHE01000078">
    <property type="protein sequence ID" value="GGA14913.1"/>
    <property type="molecule type" value="Genomic_DNA"/>
</dbReference>
<name>A0ABQ1FI80_9BACL</name>
<evidence type="ECO:0000256" key="1">
    <source>
        <dbReference type="ARBA" id="ARBA00022729"/>
    </source>
</evidence>
<evidence type="ECO:0000256" key="3">
    <source>
        <dbReference type="SAM" id="Phobius"/>
    </source>
</evidence>
<gene>
    <name evidence="5" type="ORF">GCM10008018_69740</name>
</gene>
<feature type="domain" description="DUF4352" evidence="4">
    <location>
        <begin position="151"/>
        <end position="256"/>
    </location>
</feature>
<dbReference type="Pfam" id="PF11611">
    <property type="entry name" value="DUF4352"/>
    <property type="match status" value="1"/>
</dbReference>
<proteinExistence type="predicted"/>
<comment type="caution">
    <text evidence="5">The sequence shown here is derived from an EMBL/GenBank/DDBJ whole genome shotgun (WGS) entry which is preliminary data.</text>
</comment>
<dbReference type="InterPro" id="IPR029051">
    <property type="entry name" value="DUF4352"/>
</dbReference>
<evidence type="ECO:0000313" key="6">
    <source>
        <dbReference type="Proteomes" id="UP000615455"/>
    </source>
</evidence>
<dbReference type="Gene3D" id="2.60.40.1240">
    <property type="match status" value="1"/>
</dbReference>
<keyword evidence="3" id="KW-0472">Membrane</keyword>
<keyword evidence="3" id="KW-1133">Transmembrane helix</keyword>
<keyword evidence="1" id="KW-0732">Signal</keyword>
<feature type="region of interest" description="Disordered" evidence="2">
    <location>
        <begin position="123"/>
        <end position="147"/>
    </location>
</feature>